<protein>
    <submittedName>
        <fullName evidence="1">Uncharacterized protein</fullName>
    </submittedName>
</protein>
<name>A0ABW0AT58_9ACTN</name>
<accession>A0ABW0AT58</accession>
<keyword evidence="2" id="KW-1185">Reference proteome</keyword>
<organism evidence="1 2">
    <name type="scientific">Streptomyces amakusaensis</name>
    <dbReference type="NCBI Taxonomy" id="67271"/>
    <lineage>
        <taxon>Bacteria</taxon>
        <taxon>Bacillati</taxon>
        <taxon>Actinomycetota</taxon>
        <taxon>Actinomycetes</taxon>
        <taxon>Kitasatosporales</taxon>
        <taxon>Streptomycetaceae</taxon>
        <taxon>Streptomyces</taxon>
    </lineage>
</organism>
<gene>
    <name evidence="1" type="ORF">ACFPRH_26230</name>
</gene>
<comment type="caution">
    <text evidence="1">The sequence shown here is derived from an EMBL/GenBank/DDBJ whole genome shotgun (WGS) entry which is preliminary data.</text>
</comment>
<sequence length="137" mass="14822">MILNWSTGVEKQGALTTLTPGPAKLTGYIAVPREVFSCQYEWQDASTRLELRVDLEGPNPSRLISGDIFTLTGGQNPVYQNSFRCTPTTVQVSPGSVVASAPTVEFHKPAPATAFSPHRPEPLRRQAAVRHLGPQPG</sequence>
<proteinExistence type="predicted"/>
<dbReference type="RefSeq" id="WP_344482689.1">
    <property type="nucleotide sequence ID" value="NZ_BAAASB010000018.1"/>
</dbReference>
<evidence type="ECO:0000313" key="1">
    <source>
        <dbReference type="EMBL" id="MFC5155237.1"/>
    </source>
</evidence>
<dbReference type="EMBL" id="JBHSKP010000021">
    <property type="protein sequence ID" value="MFC5155237.1"/>
    <property type="molecule type" value="Genomic_DNA"/>
</dbReference>
<reference evidence="2" key="1">
    <citation type="journal article" date="2019" name="Int. J. Syst. Evol. Microbiol.">
        <title>The Global Catalogue of Microorganisms (GCM) 10K type strain sequencing project: providing services to taxonomists for standard genome sequencing and annotation.</title>
        <authorList>
            <consortium name="The Broad Institute Genomics Platform"/>
            <consortium name="The Broad Institute Genome Sequencing Center for Infectious Disease"/>
            <person name="Wu L."/>
            <person name="Ma J."/>
        </authorList>
    </citation>
    <scope>NUCLEOTIDE SEQUENCE [LARGE SCALE GENOMIC DNA]</scope>
    <source>
        <strain evidence="2">PCU 266</strain>
    </source>
</reference>
<dbReference type="Proteomes" id="UP001596160">
    <property type="component" value="Unassembled WGS sequence"/>
</dbReference>
<evidence type="ECO:0000313" key="2">
    <source>
        <dbReference type="Proteomes" id="UP001596160"/>
    </source>
</evidence>